<sequence length="112" mass="12121">MHHQPTAEPPRSHRSSSGIATTTPLSPAPSTSHHLYSSHGDQASPRFHASSSSEPATIISAHRTISSTSQIHHFFISASETAPDLQQNVNRRRPHNTQHTSATSSFFPAPPL</sequence>
<organism evidence="2 3">
    <name type="scientific">Vigna unguiculata</name>
    <name type="common">Cowpea</name>
    <dbReference type="NCBI Taxonomy" id="3917"/>
    <lineage>
        <taxon>Eukaryota</taxon>
        <taxon>Viridiplantae</taxon>
        <taxon>Streptophyta</taxon>
        <taxon>Embryophyta</taxon>
        <taxon>Tracheophyta</taxon>
        <taxon>Spermatophyta</taxon>
        <taxon>Magnoliopsida</taxon>
        <taxon>eudicotyledons</taxon>
        <taxon>Gunneridae</taxon>
        <taxon>Pentapetalae</taxon>
        <taxon>rosids</taxon>
        <taxon>fabids</taxon>
        <taxon>Fabales</taxon>
        <taxon>Fabaceae</taxon>
        <taxon>Papilionoideae</taxon>
        <taxon>50 kb inversion clade</taxon>
        <taxon>NPAAA clade</taxon>
        <taxon>indigoferoid/millettioid clade</taxon>
        <taxon>Phaseoleae</taxon>
        <taxon>Vigna</taxon>
    </lineage>
</organism>
<evidence type="ECO:0000313" key="3">
    <source>
        <dbReference type="Proteomes" id="UP000501690"/>
    </source>
</evidence>
<feature type="compositionally biased region" description="Polar residues" evidence="1">
    <location>
        <begin position="97"/>
        <end position="106"/>
    </location>
</feature>
<reference evidence="2 3" key="1">
    <citation type="submission" date="2019-04" db="EMBL/GenBank/DDBJ databases">
        <title>An improved genome assembly and genetic linkage map for asparagus bean, Vigna unguiculata ssp. sesquipedialis.</title>
        <authorList>
            <person name="Xia Q."/>
            <person name="Zhang R."/>
            <person name="Dong Y."/>
        </authorList>
    </citation>
    <scope>NUCLEOTIDE SEQUENCE [LARGE SCALE GENOMIC DNA]</scope>
    <source>
        <tissue evidence="2">Leaf</tissue>
    </source>
</reference>
<gene>
    <name evidence="2" type="ORF">DEO72_LG2g2761</name>
</gene>
<keyword evidence="3" id="KW-1185">Reference proteome</keyword>
<evidence type="ECO:0000313" key="2">
    <source>
        <dbReference type="EMBL" id="QCD82423.1"/>
    </source>
</evidence>
<accession>A0A4D6L1P5</accession>
<evidence type="ECO:0000256" key="1">
    <source>
        <dbReference type="SAM" id="MobiDB-lite"/>
    </source>
</evidence>
<feature type="region of interest" description="Disordered" evidence="1">
    <location>
        <begin position="1"/>
        <end position="64"/>
    </location>
</feature>
<dbReference type="Proteomes" id="UP000501690">
    <property type="component" value="Linkage Group LG2"/>
</dbReference>
<name>A0A4D6L1P5_VIGUN</name>
<feature type="region of interest" description="Disordered" evidence="1">
    <location>
        <begin position="82"/>
        <end position="112"/>
    </location>
</feature>
<proteinExistence type="predicted"/>
<dbReference type="AlphaFoldDB" id="A0A4D6L1P5"/>
<protein>
    <submittedName>
        <fullName evidence="2">Uncharacterized protein</fullName>
    </submittedName>
</protein>
<feature type="compositionally biased region" description="Low complexity" evidence="1">
    <location>
        <begin position="20"/>
        <end position="35"/>
    </location>
</feature>
<dbReference type="EMBL" id="CP039346">
    <property type="protein sequence ID" value="QCD82423.1"/>
    <property type="molecule type" value="Genomic_DNA"/>
</dbReference>